<feature type="domain" description="DUF559" evidence="1">
    <location>
        <begin position="228"/>
        <end position="288"/>
    </location>
</feature>
<dbReference type="Pfam" id="PF04480">
    <property type="entry name" value="DUF559"/>
    <property type="match status" value="1"/>
</dbReference>
<protein>
    <recommendedName>
        <fullName evidence="1">DUF559 domain-containing protein</fullName>
    </recommendedName>
</protein>
<keyword evidence="3" id="KW-1185">Reference proteome</keyword>
<dbReference type="Proteomes" id="UP000192591">
    <property type="component" value="Unassembled WGS sequence"/>
</dbReference>
<gene>
    <name evidence="2" type="ORF">B1813_17205</name>
</gene>
<evidence type="ECO:0000313" key="3">
    <source>
        <dbReference type="Proteomes" id="UP000192591"/>
    </source>
</evidence>
<name>A0A1V8ZZH4_SACPI</name>
<dbReference type="STRING" id="1962155.B1813_17205"/>
<evidence type="ECO:0000313" key="2">
    <source>
        <dbReference type="EMBL" id="OQO90181.1"/>
    </source>
</evidence>
<dbReference type="InterPro" id="IPR007569">
    <property type="entry name" value="DUF559"/>
</dbReference>
<accession>A0A1V8ZZH4</accession>
<dbReference type="AlphaFoldDB" id="A0A1V8ZZH4"/>
<dbReference type="InterPro" id="IPR011335">
    <property type="entry name" value="Restrct_endonuc-II-like"/>
</dbReference>
<comment type="caution">
    <text evidence="2">The sequence shown here is derived from an EMBL/GenBank/DDBJ whole genome shotgun (WGS) entry which is preliminary data.</text>
</comment>
<sequence length="297" mass="32910">MRQNWGVRGALRRRDAAAVLGEHGLRVALRSGALTQPWRGVVVPSVEWGELRTRVSAAVLFVGRPVVVSGPTALALYGCDAVSEVGPVHVTVPYSRSARPRPGLVMHQNRFDPADVVELEGLPVFPLEDALAEYLCGRDTRRAFGCLDQALAQLSGQAREALRDAVRERLTLRDDPRGVGRARMLADLATGRAESPPESSLLLLVVEAGLPVPTAQYPVHTIDGRLLYVLDLAWEYWRIALEYDGYAAHEQRGERDAERDRRLAARGWLTIRATTEDLRDPARLLAELREAFAERSR</sequence>
<evidence type="ECO:0000259" key="1">
    <source>
        <dbReference type="Pfam" id="PF04480"/>
    </source>
</evidence>
<dbReference type="RefSeq" id="WP_081193610.1">
    <property type="nucleotide sequence ID" value="NZ_MWIH01000007.1"/>
</dbReference>
<dbReference type="SUPFAM" id="SSF52980">
    <property type="entry name" value="Restriction endonuclease-like"/>
    <property type="match status" value="1"/>
</dbReference>
<dbReference type="Gene3D" id="3.40.960.10">
    <property type="entry name" value="VSR Endonuclease"/>
    <property type="match status" value="1"/>
</dbReference>
<organism evidence="2 3">
    <name type="scientific">Saccharomonospora piscinae</name>
    <dbReference type="NCBI Taxonomy" id="687388"/>
    <lineage>
        <taxon>Bacteria</taxon>
        <taxon>Bacillati</taxon>
        <taxon>Actinomycetota</taxon>
        <taxon>Actinomycetes</taxon>
        <taxon>Pseudonocardiales</taxon>
        <taxon>Pseudonocardiaceae</taxon>
        <taxon>Saccharomonospora</taxon>
    </lineage>
</organism>
<reference evidence="2 3" key="1">
    <citation type="submission" date="2017-02" db="EMBL/GenBank/DDBJ databases">
        <title>Draft genome of Saccharomonospora sp. 154.</title>
        <authorList>
            <person name="Alonso-Carmona G.S."/>
            <person name="De La Haba R."/>
            <person name="Vera-Gargallo B."/>
            <person name="Sandoval-Trujillo A.H."/>
            <person name="Ramirez-Duran N."/>
            <person name="Ventosa A."/>
        </authorList>
    </citation>
    <scope>NUCLEOTIDE SEQUENCE [LARGE SCALE GENOMIC DNA]</scope>
    <source>
        <strain evidence="2 3">LRS4.154</strain>
    </source>
</reference>
<dbReference type="EMBL" id="MWIH01000007">
    <property type="protein sequence ID" value="OQO90181.1"/>
    <property type="molecule type" value="Genomic_DNA"/>
</dbReference>
<proteinExistence type="predicted"/>